<dbReference type="RefSeq" id="WP_132815935.1">
    <property type="nucleotide sequence ID" value="NZ_SMKI01000012.1"/>
</dbReference>
<proteinExistence type="predicted"/>
<feature type="domain" description="Calcium-mediated lectin" evidence="1">
    <location>
        <begin position="16"/>
        <end position="126"/>
    </location>
</feature>
<dbReference type="InterPro" id="IPR036684">
    <property type="entry name" value="Ca_lectin_sf"/>
</dbReference>
<evidence type="ECO:0000259" key="1">
    <source>
        <dbReference type="Pfam" id="PF07472"/>
    </source>
</evidence>
<dbReference type="Pfam" id="PF07472">
    <property type="entry name" value="PA-IIL"/>
    <property type="match status" value="1"/>
</dbReference>
<dbReference type="SUPFAM" id="SSF82026">
    <property type="entry name" value="Calcium-mediated lectin"/>
    <property type="match status" value="1"/>
</dbReference>
<reference evidence="2 3" key="1">
    <citation type="submission" date="2019-03" db="EMBL/GenBank/DDBJ databases">
        <title>Draft genome sequences of novel Actinobacteria.</title>
        <authorList>
            <person name="Sahin N."/>
            <person name="Ay H."/>
            <person name="Saygin H."/>
        </authorList>
    </citation>
    <scope>NUCLEOTIDE SEQUENCE [LARGE SCALE GENOMIC DNA]</scope>
    <source>
        <strain evidence="2 3">DSM 41900</strain>
    </source>
</reference>
<evidence type="ECO:0000313" key="2">
    <source>
        <dbReference type="EMBL" id="TDC79694.1"/>
    </source>
</evidence>
<dbReference type="EMBL" id="SMKI01000012">
    <property type="protein sequence ID" value="TDC79694.1"/>
    <property type="molecule type" value="Genomic_DNA"/>
</dbReference>
<accession>A0A4R4TUK0</accession>
<sequence>MSDTYVFVNGNKAEVSLPAGADVHVKVKTNSKHTQQVRLGRADGSVDHTYSGSGDSNTVIGNNRITADGKQLYSATFEYSDGDGAMQPSKLNSGGPYDIGEYHIMVVVAENGDDADYNDSILEFSWHTPKA</sequence>
<keyword evidence="3" id="KW-1185">Reference proteome</keyword>
<comment type="caution">
    <text evidence="2">The sequence shown here is derived from an EMBL/GenBank/DDBJ whole genome shotgun (WGS) entry which is preliminary data.</text>
</comment>
<dbReference type="AlphaFoldDB" id="A0A4R4TUK0"/>
<protein>
    <recommendedName>
        <fullName evidence="1">Calcium-mediated lectin domain-containing protein</fullName>
    </recommendedName>
</protein>
<dbReference type="OrthoDB" id="4351109at2"/>
<dbReference type="Gene3D" id="2.60.120.400">
    <property type="entry name" value="Calcium-mediated lectin"/>
    <property type="match status" value="1"/>
</dbReference>
<dbReference type="InterPro" id="IPR010907">
    <property type="entry name" value="Ca-mediated_lectin"/>
</dbReference>
<gene>
    <name evidence="2" type="ORF">E1283_02090</name>
</gene>
<organism evidence="2 3">
    <name type="scientific">Streptomyces hainanensis</name>
    <dbReference type="NCBI Taxonomy" id="402648"/>
    <lineage>
        <taxon>Bacteria</taxon>
        <taxon>Bacillati</taxon>
        <taxon>Actinomycetota</taxon>
        <taxon>Actinomycetes</taxon>
        <taxon>Kitasatosporales</taxon>
        <taxon>Streptomycetaceae</taxon>
        <taxon>Streptomyces</taxon>
    </lineage>
</organism>
<evidence type="ECO:0000313" key="3">
    <source>
        <dbReference type="Proteomes" id="UP000295345"/>
    </source>
</evidence>
<name>A0A4R4TUK0_9ACTN</name>
<dbReference type="Proteomes" id="UP000295345">
    <property type="component" value="Unassembled WGS sequence"/>
</dbReference>